<dbReference type="Pfam" id="PF04525">
    <property type="entry name" value="LOR"/>
    <property type="match status" value="1"/>
</dbReference>
<evidence type="ECO:0000313" key="1">
    <source>
        <dbReference type="EMBL" id="GAA4834449.1"/>
    </source>
</evidence>
<keyword evidence="2" id="KW-1185">Reference proteome</keyword>
<comment type="caution">
    <text evidence="1">The sequence shown here is derived from an EMBL/GenBank/DDBJ whole genome shotgun (WGS) entry which is preliminary data.</text>
</comment>
<evidence type="ECO:0000313" key="2">
    <source>
        <dbReference type="Proteomes" id="UP001500298"/>
    </source>
</evidence>
<protein>
    <submittedName>
        <fullName evidence="1">Uncharacterized protein</fullName>
    </submittedName>
</protein>
<organism evidence="1 2">
    <name type="scientific">Algivirga pacifica</name>
    <dbReference type="NCBI Taxonomy" id="1162670"/>
    <lineage>
        <taxon>Bacteria</taxon>
        <taxon>Pseudomonadati</taxon>
        <taxon>Bacteroidota</taxon>
        <taxon>Cytophagia</taxon>
        <taxon>Cytophagales</taxon>
        <taxon>Flammeovirgaceae</taxon>
        <taxon>Algivirga</taxon>
    </lineage>
</organism>
<name>A0ABP9D8A5_9BACT</name>
<dbReference type="EMBL" id="BAABJX010000029">
    <property type="protein sequence ID" value="GAA4834449.1"/>
    <property type="molecule type" value="Genomic_DNA"/>
</dbReference>
<sequence>MKKIDFPVNFKFRISTFANDFTATDLSGHTIAYVRQKMFKLKEDIQVYNDESKSEVNFNIKADRWLDFSAAYSFTDTEGKEIGKVVRKGWRSLWKARYEVMDEAQQPQFTISEENAWIKVLDGLLGEIPVLGIFTGYLFNPAYVLTDSNEEVLLRLKKKPSFFGRKFEVEKEGKIQDEDTARAMLALMMMVLLERRRG</sequence>
<gene>
    <name evidence="1" type="ORF">GCM10023331_19630</name>
</gene>
<dbReference type="InterPro" id="IPR007612">
    <property type="entry name" value="LOR"/>
</dbReference>
<proteinExistence type="predicted"/>
<reference evidence="2" key="1">
    <citation type="journal article" date="2019" name="Int. J. Syst. Evol. Microbiol.">
        <title>The Global Catalogue of Microorganisms (GCM) 10K type strain sequencing project: providing services to taxonomists for standard genome sequencing and annotation.</title>
        <authorList>
            <consortium name="The Broad Institute Genomics Platform"/>
            <consortium name="The Broad Institute Genome Sequencing Center for Infectious Disease"/>
            <person name="Wu L."/>
            <person name="Ma J."/>
        </authorList>
    </citation>
    <scope>NUCLEOTIDE SEQUENCE [LARGE SCALE GENOMIC DNA]</scope>
    <source>
        <strain evidence="2">JCM 18326</strain>
    </source>
</reference>
<accession>A0ABP9D8A5</accession>
<dbReference type="Proteomes" id="UP001500298">
    <property type="component" value="Unassembled WGS sequence"/>
</dbReference>
<dbReference type="RefSeq" id="WP_345371367.1">
    <property type="nucleotide sequence ID" value="NZ_BAABJX010000029.1"/>
</dbReference>